<dbReference type="GO" id="GO:0003700">
    <property type="term" value="F:DNA-binding transcription factor activity"/>
    <property type="evidence" value="ECO:0007669"/>
    <property type="project" value="InterPro"/>
</dbReference>
<proteinExistence type="predicted"/>
<protein>
    <submittedName>
        <fullName evidence="5">Transcriptional regulator, MarR family</fullName>
    </submittedName>
</protein>
<dbReference type="PANTHER" id="PTHR33164">
    <property type="entry name" value="TRANSCRIPTIONAL REGULATOR, MARR FAMILY"/>
    <property type="match status" value="1"/>
</dbReference>
<dbReference type="HOGENOM" id="CLU_083287_15_0_5"/>
<dbReference type="eggNOG" id="COG1846">
    <property type="taxonomic scope" value="Bacteria"/>
</dbReference>
<organism evidence="5">
    <name type="scientific">Rhodopseudomonas palustris (strain BisB18)</name>
    <dbReference type="NCBI Taxonomy" id="316056"/>
    <lineage>
        <taxon>Bacteria</taxon>
        <taxon>Pseudomonadati</taxon>
        <taxon>Pseudomonadota</taxon>
        <taxon>Alphaproteobacteria</taxon>
        <taxon>Hyphomicrobiales</taxon>
        <taxon>Nitrobacteraceae</taxon>
        <taxon>Rhodopseudomonas</taxon>
    </lineage>
</organism>
<dbReference type="SMART" id="SM00347">
    <property type="entry name" value="HTH_MARR"/>
    <property type="match status" value="1"/>
</dbReference>
<dbReference type="InterPro" id="IPR039422">
    <property type="entry name" value="MarR/SlyA-like"/>
</dbReference>
<name>Q210L6_RHOPB</name>
<dbReference type="GO" id="GO:0006950">
    <property type="term" value="P:response to stress"/>
    <property type="evidence" value="ECO:0007669"/>
    <property type="project" value="TreeGrafter"/>
</dbReference>
<dbReference type="Gene3D" id="1.10.10.10">
    <property type="entry name" value="Winged helix-like DNA-binding domain superfamily/Winged helix DNA-binding domain"/>
    <property type="match status" value="1"/>
</dbReference>
<dbReference type="InterPro" id="IPR023187">
    <property type="entry name" value="Tscrpt_reg_MarR-type_CS"/>
</dbReference>
<dbReference type="EMBL" id="CP000301">
    <property type="protein sequence ID" value="ABD89170.1"/>
    <property type="molecule type" value="Genomic_DNA"/>
</dbReference>
<dbReference type="PROSITE" id="PS50995">
    <property type="entry name" value="HTH_MARR_2"/>
    <property type="match status" value="1"/>
</dbReference>
<keyword evidence="3" id="KW-0804">Transcription</keyword>
<dbReference type="KEGG" id="rpc:RPC_3635"/>
<evidence type="ECO:0000256" key="3">
    <source>
        <dbReference type="ARBA" id="ARBA00023163"/>
    </source>
</evidence>
<keyword evidence="2" id="KW-0238">DNA-binding</keyword>
<evidence type="ECO:0000256" key="2">
    <source>
        <dbReference type="ARBA" id="ARBA00023125"/>
    </source>
</evidence>
<dbReference type="CDD" id="cd00090">
    <property type="entry name" value="HTH_ARSR"/>
    <property type="match status" value="1"/>
</dbReference>
<evidence type="ECO:0000256" key="1">
    <source>
        <dbReference type="ARBA" id="ARBA00023015"/>
    </source>
</evidence>
<sequence length="158" mass="17437">MSSTPAKSTTAASADVVAAIEAEMSWLARGLEAAQRRRAYPLDRAQYLLLLIVQAHGPQTVMELADRLLLDGSTVTRQIAVMEERGLIERHANPADGRSVLIRETALGARDAAKMRQMRLQRMQKLFKGWSDAERDAFATLLAKFNTALTASLRAEDN</sequence>
<dbReference type="STRING" id="316056.RPC_3635"/>
<dbReference type="InterPro" id="IPR036388">
    <property type="entry name" value="WH-like_DNA-bd_sf"/>
</dbReference>
<dbReference type="OrthoDB" id="32523at2"/>
<dbReference type="GO" id="GO:0003677">
    <property type="term" value="F:DNA binding"/>
    <property type="evidence" value="ECO:0007669"/>
    <property type="project" value="UniProtKB-KW"/>
</dbReference>
<accession>Q210L6</accession>
<evidence type="ECO:0000259" key="4">
    <source>
        <dbReference type="PROSITE" id="PS50995"/>
    </source>
</evidence>
<dbReference type="RefSeq" id="WP_011474053.1">
    <property type="nucleotide sequence ID" value="NC_007925.1"/>
</dbReference>
<dbReference type="SUPFAM" id="SSF46785">
    <property type="entry name" value="Winged helix' DNA-binding domain"/>
    <property type="match status" value="1"/>
</dbReference>
<dbReference type="PANTHER" id="PTHR33164:SF57">
    <property type="entry name" value="MARR-FAMILY TRANSCRIPTIONAL REGULATOR"/>
    <property type="match status" value="1"/>
</dbReference>
<keyword evidence="1" id="KW-0805">Transcription regulation</keyword>
<gene>
    <name evidence="5" type="ordered locus">RPC_3635</name>
</gene>
<dbReference type="InterPro" id="IPR036390">
    <property type="entry name" value="WH_DNA-bd_sf"/>
</dbReference>
<dbReference type="Pfam" id="PF12802">
    <property type="entry name" value="MarR_2"/>
    <property type="match status" value="1"/>
</dbReference>
<dbReference type="InterPro" id="IPR011991">
    <property type="entry name" value="ArsR-like_HTH"/>
</dbReference>
<dbReference type="AlphaFoldDB" id="Q210L6"/>
<feature type="domain" description="HTH marR-type" evidence="4">
    <location>
        <begin position="17"/>
        <end position="147"/>
    </location>
</feature>
<reference evidence="5" key="1">
    <citation type="submission" date="2006-03" db="EMBL/GenBank/DDBJ databases">
        <title>Complete sequence of Rhodopseudomonas palustris BisB18.</title>
        <authorList>
            <consortium name="US DOE Joint Genome Institute"/>
            <person name="Copeland A."/>
            <person name="Lucas S."/>
            <person name="Lapidus A."/>
            <person name="Barry K."/>
            <person name="Detter J.C."/>
            <person name="Glavina del Rio T."/>
            <person name="Hammon N."/>
            <person name="Israni S."/>
            <person name="Dalin E."/>
            <person name="Tice H."/>
            <person name="Pitluck S."/>
            <person name="Chain P."/>
            <person name="Malfatti S."/>
            <person name="Shin M."/>
            <person name="Vergez L."/>
            <person name="Schmutz J."/>
            <person name="Larimer F."/>
            <person name="Land M."/>
            <person name="Hauser L."/>
            <person name="Pelletier D.A."/>
            <person name="Kyrpides N."/>
            <person name="Anderson I."/>
            <person name="Oda Y."/>
            <person name="Harwood C.S."/>
            <person name="Richardson P."/>
        </authorList>
    </citation>
    <scope>NUCLEOTIDE SEQUENCE [LARGE SCALE GENOMIC DNA]</scope>
    <source>
        <strain evidence="5">BisB18</strain>
    </source>
</reference>
<dbReference type="PRINTS" id="PR00598">
    <property type="entry name" value="HTHMARR"/>
</dbReference>
<dbReference type="PROSITE" id="PS01117">
    <property type="entry name" value="HTH_MARR_1"/>
    <property type="match status" value="1"/>
</dbReference>
<dbReference type="InterPro" id="IPR000835">
    <property type="entry name" value="HTH_MarR-typ"/>
</dbReference>
<evidence type="ECO:0000313" key="5">
    <source>
        <dbReference type="EMBL" id="ABD89170.1"/>
    </source>
</evidence>